<dbReference type="EMBL" id="JAEAOA010001338">
    <property type="protein sequence ID" value="KAK3579796.1"/>
    <property type="molecule type" value="Genomic_DNA"/>
</dbReference>
<protein>
    <recommendedName>
        <fullName evidence="4">Short-chain collagen C4</fullName>
    </recommendedName>
</protein>
<dbReference type="PANTHER" id="PTHR24024">
    <property type="entry name" value="PULMONARY SURFACTANT-ASSOCIATED PROTEIN A"/>
    <property type="match status" value="1"/>
</dbReference>
<dbReference type="AlphaFoldDB" id="A0AAE0VJD7"/>
<keyword evidence="1" id="KW-0472">Membrane</keyword>
<evidence type="ECO:0000256" key="1">
    <source>
        <dbReference type="SAM" id="Phobius"/>
    </source>
</evidence>
<keyword evidence="1" id="KW-1133">Transmembrane helix</keyword>
<evidence type="ECO:0008006" key="4">
    <source>
        <dbReference type="Google" id="ProtNLM"/>
    </source>
</evidence>
<proteinExistence type="predicted"/>
<evidence type="ECO:0000313" key="2">
    <source>
        <dbReference type="EMBL" id="KAK3579796.1"/>
    </source>
</evidence>
<dbReference type="InterPro" id="IPR051077">
    <property type="entry name" value="Ca-dependent_lectin"/>
</dbReference>
<evidence type="ECO:0000313" key="3">
    <source>
        <dbReference type="Proteomes" id="UP001195483"/>
    </source>
</evidence>
<accession>A0AAE0VJD7</accession>
<dbReference type="PANTHER" id="PTHR24024:SF18">
    <property type="entry name" value="SHORT-CHAIN COLLAGEN C4-LIKE"/>
    <property type="match status" value="1"/>
</dbReference>
<name>A0AAE0VJD7_9BIVA</name>
<sequence length="344" mass="38925">MARIGSVKIWVSIVVIIGVIAVVSIGFVHQKINRIETMITAKRSDVDSDINAEKENIRSPNWFDVAQIIPESDTRVNSMMKMKGSEESGRITVLENMVRTLLREQEKWMPVVDWRSKQDKNPARDMRYKRAVDDIELDDLNKTKDTYENRDRLHTDIGSAVYIRWERSLCPKETKLVNDGVTAGSHFDLQGSAVNKLCLPNDPVWGKYGDRISNYSLIFGAEYRLYSGEHLSLFKLENAKKLHMHNVPCALCKSQTRTSVFMLPGRNICYKGWHKEYHGYLTGPYNTNKSPSDYICVDEAPEADPAGYRDEGGKLLLPVEAVCGSLPCPPYVAGRELTCAVCSK</sequence>
<gene>
    <name evidence="2" type="ORF">CHS0354_022105</name>
</gene>
<reference evidence="2" key="2">
    <citation type="journal article" date="2021" name="Genome Biol. Evol.">
        <title>Developing a high-quality reference genome for a parasitic bivalve with doubly uniparental inheritance (Bivalvia: Unionida).</title>
        <authorList>
            <person name="Smith C.H."/>
        </authorList>
    </citation>
    <scope>NUCLEOTIDE SEQUENCE</scope>
    <source>
        <strain evidence="2">CHS0354</strain>
        <tissue evidence="2">Mantle</tissue>
    </source>
</reference>
<dbReference type="GO" id="GO:0005615">
    <property type="term" value="C:extracellular space"/>
    <property type="evidence" value="ECO:0007669"/>
    <property type="project" value="TreeGrafter"/>
</dbReference>
<reference evidence="2" key="3">
    <citation type="submission" date="2023-05" db="EMBL/GenBank/DDBJ databases">
        <authorList>
            <person name="Smith C.H."/>
        </authorList>
    </citation>
    <scope>NUCLEOTIDE SEQUENCE</scope>
    <source>
        <strain evidence="2">CHS0354</strain>
        <tissue evidence="2">Mantle</tissue>
    </source>
</reference>
<feature type="transmembrane region" description="Helical" evidence="1">
    <location>
        <begin position="7"/>
        <end position="28"/>
    </location>
</feature>
<organism evidence="2 3">
    <name type="scientific">Potamilus streckersoni</name>
    <dbReference type="NCBI Taxonomy" id="2493646"/>
    <lineage>
        <taxon>Eukaryota</taxon>
        <taxon>Metazoa</taxon>
        <taxon>Spiralia</taxon>
        <taxon>Lophotrochozoa</taxon>
        <taxon>Mollusca</taxon>
        <taxon>Bivalvia</taxon>
        <taxon>Autobranchia</taxon>
        <taxon>Heteroconchia</taxon>
        <taxon>Palaeoheterodonta</taxon>
        <taxon>Unionida</taxon>
        <taxon>Unionoidea</taxon>
        <taxon>Unionidae</taxon>
        <taxon>Ambleminae</taxon>
        <taxon>Lampsilini</taxon>
        <taxon>Potamilus</taxon>
    </lineage>
</organism>
<reference evidence="2" key="1">
    <citation type="journal article" date="2021" name="Genome Biol. Evol.">
        <title>A High-Quality Reference Genome for a Parasitic Bivalve with Doubly Uniparental Inheritance (Bivalvia: Unionida).</title>
        <authorList>
            <person name="Smith C.H."/>
        </authorList>
    </citation>
    <scope>NUCLEOTIDE SEQUENCE</scope>
    <source>
        <strain evidence="2">CHS0354</strain>
    </source>
</reference>
<dbReference type="Proteomes" id="UP001195483">
    <property type="component" value="Unassembled WGS sequence"/>
</dbReference>
<keyword evidence="1" id="KW-0812">Transmembrane</keyword>
<comment type="caution">
    <text evidence="2">The sequence shown here is derived from an EMBL/GenBank/DDBJ whole genome shotgun (WGS) entry which is preliminary data.</text>
</comment>
<keyword evidence="3" id="KW-1185">Reference proteome</keyword>